<proteinExistence type="predicted"/>
<reference evidence="2 3" key="1">
    <citation type="submission" date="2020-07" db="EMBL/GenBank/DDBJ databases">
        <title>Pseudogemmobacter sp. nov., isolated from poultry manure in Taiwan.</title>
        <authorList>
            <person name="Lin S.-Y."/>
            <person name="Tang Y.-S."/>
            <person name="Young C.-C."/>
        </authorList>
    </citation>
    <scope>NUCLEOTIDE SEQUENCE [LARGE SCALE GENOMIC DNA]</scope>
    <source>
        <strain evidence="2 3">CC-YST710</strain>
    </source>
</reference>
<organism evidence="2 3">
    <name type="scientific">Pseudogemmobacter faecipullorum</name>
    <dbReference type="NCBI Taxonomy" id="2755041"/>
    <lineage>
        <taxon>Bacteria</taxon>
        <taxon>Pseudomonadati</taxon>
        <taxon>Pseudomonadota</taxon>
        <taxon>Alphaproteobacteria</taxon>
        <taxon>Rhodobacterales</taxon>
        <taxon>Paracoccaceae</taxon>
        <taxon>Pseudogemmobacter</taxon>
    </lineage>
</organism>
<keyword evidence="3" id="KW-1185">Reference proteome</keyword>
<sequence>MKPLFSALALALTLPLAAEARTWTPPQGCEIFLTVQSQGCRVSNHYICSADPAGDQWRADFDQEGLYFRSRINAETEWVESFEMNPPQRQWLDAGRADPASFSELLATGLDTFEFTLSRDSGIGSRVTGFDRLTGNSITVDGFLLEETEYEALEEHESGEVRGNRGHEYISRELRLFFSGAGQMDLGDGEWLPYSGAPLDILKPGEKGFGATQPLYDCDPLMTEAPGNPAIIRARYDG</sequence>
<evidence type="ECO:0000256" key="1">
    <source>
        <dbReference type="SAM" id="SignalP"/>
    </source>
</evidence>
<evidence type="ECO:0000313" key="3">
    <source>
        <dbReference type="Proteomes" id="UP001198571"/>
    </source>
</evidence>
<feature type="chain" id="PRO_5046859520" evidence="1">
    <location>
        <begin position="21"/>
        <end position="238"/>
    </location>
</feature>
<protein>
    <submittedName>
        <fullName evidence="2">Uncharacterized protein</fullName>
    </submittedName>
</protein>
<dbReference type="RefSeq" id="WP_226934423.1">
    <property type="nucleotide sequence ID" value="NZ_JACDXX010000004.1"/>
</dbReference>
<gene>
    <name evidence="2" type="ORF">H0485_05810</name>
</gene>
<feature type="signal peptide" evidence="1">
    <location>
        <begin position="1"/>
        <end position="20"/>
    </location>
</feature>
<evidence type="ECO:0000313" key="2">
    <source>
        <dbReference type="EMBL" id="MCB5409517.1"/>
    </source>
</evidence>
<dbReference type="EMBL" id="JACDXX010000004">
    <property type="protein sequence ID" value="MCB5409517.1"/>
    <property type="molecule type" value="Genomic_DNA"/>
</dbReference>
<name>A0ABS8CJF2_9RHOB</name>
<keyword evidence="1" id="KW-0732">Signal</keyword>
<dbReference type="Proteomes" id="UP001198571">
    <property type="component" value="Unassembled WGS sequence"/>
</dbReference>
<comment type="caution">
    <text evidence="2">The sequence shown here is derived from an EMBL/GenBank/DDBJ whole genome shotgun (WGS) entry which is preliminary data.</text>
</comment>
<accession>A0ABS8CJF2</accession>